<sequence>MIRLALAIPAVMALLLPAVLWADIQLPPLSGRVVDRAKLLPADEQYQLTEQIQKYESESSNQLVVATLPELQGITIEEYANQLARHWKLGQKDKNNGILFLVAPKERKVRIEVGYGLEGVLTDALAANIIQTKVLPEFRSGDIAGGINAGVQSIIAATKNEYVAEPVESKKDRRLAFLAGLFLILVMLHLFGTSVLSSPVHGRAYKRGRFGGYYGTGGFGRGHSGGGRAGGSSGGGFSGGGGGFGGGGASGGW</sequence>
<keyword evidence="4" id="KW-1185">Reference proteome</keyword>
<dbReference type="RefSeq" id="WP_371837586.1">
    <property type="nucleotide sequence ID" value="NZ_JBGMEK010000004.1"/>
</dbReference>
<protein>
    <submittedName>
        <fullName evidence="3">YgcG family protein</fullName>
    </submittedName>
</protein>
<gene>
    <name evidence="3" type="ORF">ACCI49_03475</name>
</gene>
<dbReference type="Pfam" id="PF04536">
    <property type="entry name" value="TPM_phosphatase"/>
    <property type="match status" value="1"/>
</dbReference>
<evidence type="ECO:0000256" key="1">
    <source>
        <dbReference type="SAM" id="Phobius"/>
    </source>
</evidence>
<evidence type="ECO:0000259" key="2">
    <source>
        <dbReference type="Pfam" id="PF04536"/>
    </source>
</evidence>
<comment type="caution">
    <text evidence="3">The sequence shown here is derived from an EMBL/GenBank/DDBJ whole genome shotgun (WGS) entry which is preliminary data.</text>
</comment>
<name>A0ABV4NV30_9GAMM</name>
<feature type="domain" description="TPM" evidence="2">
    <location>
        <begin position="33"/>
        <end position="156"/>
    </location>
</feature>
<proteinExistence type="predicted"/>
<organism evidence="3 4">
    <name type="scientific">Microbulbifer epialgicus</name>
    <dbReference type="NCBI Taxonomy" id="393907"/>
    <lineage>
        <taxon>Bacteria</taxon>
        <taxon>Pseudomonadati</taxon>
        <taxon>Pseudomonadota</taxon>
        <taxon>Gammaproteobacteria</taxon>
        <taxon>Cellvibrionales</taxon>
        <taxon>Microbulbiferaceae</taxon>
        <taxon>Microbulbifer</taxon>
    </lineage>
</organism>
<evidence type="ECO:0000313" key="4">
    <source>
        <dbReference type="Proteomes" id="UP001569428"/>
    </source>
</evidence>
<accession>A0ABV4NV30</accession>
<dbReference type="Gene3D" id="3.10.310.50">
    <property type="match status" value="1"/>
</dbReference>
<reference evidence="3 4" key="1">
    <citation type="submission" date="2024-08" db="EMBL/GenBank/DDBJ databases">
        <authorList>
            <person name="Ishaq N."/>
        </authorList>
    </citation>
    <scope>NUCLEOTIDE SEQUENCE [LARGE SCALE GENOMIC DNA]</scope>
    <source>
        <strain evidence="3 4">DSM 18651</strain>
    </source>
</reference>
<keyword evidence="1" id="KW-1133">Transmembrane helix</keyword>
<keyword evidence="1" id="KW-0472">Membrane</keyword>
<dbReference type="PANTHER" id="PTHR30373:SF2">
    <property type="entry name" value="UPF0603 PROTEIN YGCG"/>
    <property type="match status" value="1"/>
</dbReference>
<dbReference type="PANTHER" id="PTHR30373">
    <property type="entry name" value="UPF0603 PROTEIN YGCG"/>
    <property type="match status" value="1"/>
</dbReference>
<evidence type="ECO:0000313" key="3">
    <source>
        <dbReference type="EMBL" id="MFA0809971.1"/>
    </source>
</evidence>
<keyword evidence="1" id="KW-0812">Transmembrane</keyword>
<dbReference type="EMBL" id="JBGMEK010000004">
    <property type="protein sequence ID" value="MFA0809971.1"/>
    <property type="molecule type" value="Genomic_DNA"/>
</dbReference>
<dbReference type="InterPro" id="IPR007621">
    <property type="entry name" value="TPM_dom"/>
</dbReference>
<feature type="transmembrane region" description="Helical" evidence="1">
    <location>
        <begin position="175"/>
        <end position="197"/>
    </location>
</feature>
<dbReference type="Proteomes" id="UP001569428">
    <property type="component" value="Unassembled WGS sequence"/>
</dbReference>